<sequence length="782" mass="82231">MRERNGGGLMVRHTVGNAIVLHGQARISLEAQSVALAVPPDTENDIVVLDVPRGPSTDLWEAAAAALPRRRRGIRLMVCGAPVETAALAGQWFADRLGRSVVAPHGHPIVTSGGTVFVHAGETSGWVRHRRGQPPAWVAKRFPSPAWDAAAAEYRVTSATAVVEPLPGGAWLHGPDDNKGGHWRRLVTEVPCLPDAMTVVIGLPGGAQVTLDDVARFWRKLDDDGRLRTRFVQYGPVDVPPGETLGQALADLFDRPVVCYGGLPVGAADMPQMFTVDAGGALGWQVFAYEIGYSPRGGATRPAAPPVVLSHRPPLGLTDQVAAGVYWYANDAVVEVVPAGLLIRPAEASKRTELVRAQAVQPGMQLTVFDDTVRAAAPRMRLLAEDVLARLDPATRERSALVPMSELLTQATARREAMGRLGVDDAEPPAGADDATVIGSIDQVLAAVPAPVPAPTADAADVGRVVHELTRETPVVAPKAAPANFVDLVITVDQPTRETPVLTPATAPALAPAPAPVPVGGRTEVSGPALPSLPATPAPREPAGQPWIDEVAAWPRALRGQFEGAAGPVRQAVAGHPQFQPDGDTPGEVLAQAVAVRLHLAAHGAAGQDGCEAFARHVVAGLRRLPLHRGSVTVTAAPTEEQWRRLAGHGVLHQPGFTHALVTPAAGPPGDTDVLIWSIGARRTTVLEPADGGCADRVVFAPGTRFEVLDAAPPGPDGARGTVLLRELADDEQDDDRAKRAAFNELVTNIMRRWAAQWPAGPDRPELPAGVVERCHGLPGLG</sequence>
<keyword evidence="3" id="KW-1185">Reference proteome</keyword>
<gene>
    <name evidence="2" type="ORF">Sya03_24230</name>
</gene>
<dbReference type="AlphaFoldDB" id="A0A8J4DIS4"/>
<proteinExistence type="predicted"/>
<name>A0A8J4DIS4_9ACTN</name>
<accession>A0A8J4DIS4</accession>
<feature type="region of interest" description="Disordered" evidence="1">
    <location>
        <begin position="505"/>
        <end position="543"/>
    </location>
</feature>
<dbReference type="EMBL" id="BOOY01000018">
    <property type="protein sequence ID" value="GIJ03071.1"/>
    <property type="molecule type" value="Genomic_DNA"/>
</dbReference>
<comment type="caution">
    <text evidence="2">The sequence shown here is derived from an EMBL/GenBank/DDBJ whole genome shotgun (WGS) entry which is preliminary data.</text>
</comment>
<dbReference type="Gene3D" id="3.90.176.10">
    <property type="entry name" value="Toxin ADP-ribosyltransferase, Chain A, domain 1"/>
    <property type="match status" value="1"/>
</dbReference>
<evidence type="ECO:0000313" key="2">
    <source>
        <dbReference type="EMBL" id="GIJ03071.1"/>
    </source>
</evidence>
<evidence type="ECO:0000313" key="3">
    <source>
        <dbReference type="Proteomes" id="UP000652013"/>
    </source>
</evidence>
<organism evidence="2 3">
    <name type="scientific">Spirilliplanes yamanashiensis</name>
    <dbReference type="NCBI Taxonomy" id="42233"/>
    <lineage>
        <taxon>Bacteria</taxon>
        <taxon>Bacillati</taxon>
        <taxon>Actinomycetota</taxon>
        <taxon>Actinomycetes</taxon>
        <taxon>Micromonosporales</taxon>
        <taxon>Micromonosporaceae</taxon>
        <taxon>Spirilliplanes</taxon>
    </lineage>
</organism>
<reference evidence="2" key="1">
    <citation type="submission" date="2021-01" db="EMBL/GenBank/DDBJ databases">
        <title>Whole genome shotgun sequence of Spirilliplanes yamanashiensis NBRC 15828.</title>
        <authorList>
            <person name="Komaki H."/>
            <person name="Tamura T."/>
        </authorList>
    </citation>
    <scope>NUCLEOTIDE SEQUENCE</scope>
    <source>
        <strain evidence="2">NBRC 15828</strain>
    </source>
</reference>
<dbReference type="Proteomes" id="UP000652013">
    <property type="component" value="Unassembled WGS sequence"/>
</dbReference>
<protein>
    <submittedName>
        <fullName evidence="2">Uncharacterized protein</fullName>
    </submittedName>
</protein>
<evidence type="ECO:0000256" key="1">
    <source>
        <dbReference type="SAM" id="MobiDB-lite"/>
    </source>
</evidence>
<dbReference type="RefSeq" id="WP_203938362.1">
    <property type="nucleotide sequence ID" value="NZ_BAAAGJ010000005.1"/>
</dbReference>